<evidence type="ECO:0000313" key="1">
    <source>
        <dbReference type="EMBL" id="CAK7227990.1"/>
    </source>
</evidence>
<keyword evidence="2" id="KW-1185">Reference proteome</keyword>
<proteinExistence type="predicted"/>
<name>A0ABP0CA23_9PEZI</name>
<reference evidence="1 2" key="1">
    <citation type="submission" date="2024-01" db="EMBL/GenBank/DDBJ databases">
        <authorList>
            <person name="Allen C."/>
            <person name="Tagirdzhanova G."/>
        </authorList>
    </citation>
    <scope>NUCLEOTIDE SEQUENCE [LARGE SCALE GENOMIC DNA]</scope>
</reference>
<accession>A0ABP0CA23</accession>
<comment type="caution">
    <text evidence="1">The sequence shown here is derived from an EMBL/GenBank/DDBJ whole genome shotgun (WGS) entry which is preliminary data.</text>
</comment>
<dbReference type="Proteomes" id="UP001642405">
    <property type="component" value="Unassembled WGS sequence"/>
</dbReference>
<dbReference type="EMBL" id="CAWUHB010000041">
    <property type="protein sequence ID" value="CAK7227990.1"/>
    <property type="molecule type" value="Genomic_DNA"/>
</dbReference>
<gene>
    <name evidence="1" type="ORF">SCUCBS95973_006731</name>
</gene>
<protein>
    <submittedName>
        <fullName evidence="1">Uncharacterized protein</fullName>
    </submittedName>
</protein>
<sequence length="176" mass="19496">MAAEEATRPRILMISLDYRPFFDELYAPLLTELGSKASLQRVKKAQPAIRLLAEQPQLSVVLITDEALTVTANARVWEAVLQYVRQGGTAVIMGHFPTYVKPLSVKPFFAKAGLPWESGSYHRTTLVLNRDAVTNDLATKLPPQYSQKAVHVKNVASADAWRQSRLRGSDMGSLGM</sequence>
<evidence type="ECO:0000313" key="2">
    <source>
        <dbReference type="Proteomes" id="UP001642405"/>
    </source>
</evidence>
<organism evidence="1 2">
    <name type="scientific">Sporothrix curviconia</name>
    <dbReference type="NCBI Taxonomy" id="1260050"/>
    <lineage>
        <taxon>Eukaryota</taxon>
        <taxon>Fungi</taxon>
        <taxon>Dikarya</taxon>
        <taxon>Ascomycota</taxon>
        <taxon>Pezizomycotina</taxon>
        <taxon>Sordariomycetes</taxon>
        <taxon>Sordariomycetidae</taxon>
        <taxon>Ophiostomatales</taxon>
        <taxon>Ophiostomataceae</taxon>
        <taxon>Sporothrix</taxon>
    </lineage>
</organism>